<dbReference type="PROSITE" id="PS51007">
    <property type="entry name" value="CYTC"/>
    <property type="match status" value="1"/>
</dbReference>
<dbReference type="InterPro" id="IPR011444">
    <property type="entry name" value="DUF1549"/>
</dbReference>
<evidence type="ECO:0000256" key="1">
    <source>
        <dbReference type="ARBA" id="ARBA00022617"/>
    </source>
</evidence>
<name>A0AAU7CH69_9BACT</name>
<dbReference type="SUPFAM" id="SSF46626">
    <property type="entry name" value="Cytochrome c"/>
    <property type="match status" value="1"/>
</dbReference>
<keyword evidence="3 4" id="KW-0408">Iron</keyword>
<keyword evidence="2 4" id="KW-0479">Metal-binding</keyword>
<feature type="signal peptide" evidence="5">
    <location>
        <begin position="1"/>
        <end position="26"/>
    </location>
</feature>
<dbReference type="InterPro" id="IPR036909">
    <property type="entry name" value="Cyt_c-like_dom_sf"/>
</dbReference>
<keyword evidence="5" id="KW-0732">Signal</keyword>
<dbReference type="PANTHER" id="PTHR35889:SF3">
    <property type="entry name" value="F-BOX DOMAIN-CONTAINING PROTEIN"/>
    <property type="match status" value="1"/>
</dbReference>
<reference evidence="7" key="1">
    <citation type="submission" date="2024-05" db="EMBL/GenBank/DDBJ databases">
        <title>Planctomycetes of the genus Singulisphaera possess chitinolytic capabilities.</title>
        <authorList>
            <person name="Ivanova A."/>
        </authorList>
    </citation>
    <scope>NUCLEOTIDE SEQUENCE</scope>
    <source>
        <strain evidence="7">Ch08T</strain>
    </source>
</reference>
<proteinExistence type="predicted"/>
<accession>A0AAU7CH69</accession>
<dbReference type="Pfam" id="PF07587">
    <property type="entry name" value="PSD1"/>
    <property type="match status" value="1"/>
</dbReference>
<dbReference type="PANTHER" id="PTHR35889">
    <property type="entry name" value="CYCLOINULO-OLIGOSACCHARIDE FRUCTANOTRANSFERASE-RELATED"/>
    <property type="match status" value="1"/>
</dbReference>
<evidence type="ECO:0000256" key="4">
    <source>
        <dbReference type="PROSITE-ProRule" id="PRU00433"/>
    </source>
</evidence>
<dbReference type="EMBL" id="CP155447">
    <property type="protein sequence ID" value="XBH04292.1"/>
    <property type="molecule type" value="Genomic_DNA"/>
</dbReference>
<keyword evidence="1 4" id="KW-0349">Heme</keyword>
<protein>
    <submittedName>
        <fullName evidence="7">PSD1 and planctomycete cytochrome C domain-containing protein</fullName>
    </submittedName>
</protein>
<dbReference type="GO" id="GO:0009055">
    <property type="term" value="F:electron transfer activity"/>
    <property type="evidence" value="ECO:0007669"/>
    <property type="project" value="InterPro"/>
</dbReference>
<evidence type="ECO:0000256" key="3">
    <source>
        <dbReference type="ARBA" id="ARBA00023004"/>
    </source>
</evidence>
<evidence type="ECO:0000313" key="7">
    <source>
        <dbReference type="EMBL" id="XBH04292.1"/>
    </source>
</evidence>
<evidence type="ECO:0000259" key="6">
    <source>
        <dbReference type="PROSITE" id="PS51007"/>
    </source>
</evidence>
<feature type="chain" id="PRO_5043918838" evidence="5">
    <location>
        <begin position="27"/>
        <end position="979"/>
    </location>
</feature>
<evidence type="ECO:0000256" key="2">
    <source>
        <dbReference type="ARBA" id="ARBA00022723"/>
    </source>
</evidence>
<evidence type="ECO:0000256" key="5">
    <source>
        <dbReference type="SAM" id="SignalP"/>
    </source>
</evidence>
<organism evidence="7">
    <name type="scientific">Singulisphaera sp. Ch08</name>
    <dbReference type="NCBI Taxonomy" id="3120278"/>
    <lineage>
        <taxon>Bacteria</taxon>
        <taxon>Pseudomonadati</taxon>
        <taxon>Planctomycetota</taxon>
        <taxon>Planctomycetia</taxon>
        <taxon>Isosphaerales</taxon>
        <taxon>Isosphaeraceae</taxon>
        <taxon>Singulisphaera</taxon>
    </lineage>
</organism>
<dbReference type="GO" id="GO:0020037">
    <property type="term" value="F:heme binding"/>
    <property type="evidence" value="ECO:0007669"/>
    <property type="project" value="InterPro"/>
</dbReference>
<gene>
    <name evidence="7" type="ORF">V5E97_39265</name>
</gene>
<dbReference type="RefSeq" id="WP_406697046.1">
    <property type="nucleotide sequence ID" value="NZ_CP155447.1"/>
</dbReference>
<dbReference type="AlphaFoldDB" id="A0AAU7CH69"/>
<dbReference type="Pfam" id="PF07635">
    <property type="entry name" value="PSCyt1"/>
    <property type="match status" value="1"/>
</dbReference>
<sequence>MARSTRPILSSLTLVLVGGFSLLTQADEPVKDPAALEFFEKDVRPLLVARCQSCHGAEKQKGHLRLDSRDAILTGGDTGAAIVPGKSNESLLIEAINYGDLYKMPPKSKLSDAEIATLTRWVELGAPWPPQEKASRSPTSTSAFDLKKRAEHWSFQPLRVPSPPATRMSGWMRSPIDGYILSALEGRGLAPAPEADKRTLIRRLTFDLTGLPPTPAEIEAFLADSSPSDFETLAERLLASPAYGERWARHWLDLVRYAETAGHEFDYDTPDAFRYRDYVVRALNLDLPYDQFVVEHLAGDLVDPPRRHPSAGFNESILGTGFYFLGEGTHSPVDLLEDEAARVDNQIDVLSKTFLGLTVACARCHDHKFDAISTKDYYALSGYLQSSRHQHAFIDPPAPIRAKVAELESLKNSVRRSLGTLPAATASVREEGASLLFENFNASDYEGWFVSGDAFGSRPSQNGDLLLSWQGETPFASSVAPGQAHSGLVSNRLEGVLRSRTFSLEKRYIHCLASGRRGRLNVVIDGFEKIRSPIYGGLTLEVESDQPRWFSIDTEMWAGHTAYLELSDGGTVDYTQGKGRYVDGLGFLAVDEIRFSDQGTPPALSPVSAVDSVDLSRIEDPRLARDLARYREVEATILPPTLALAITDGTGEDDRVHIRGSTKTPGEIVPRRFLEAIAGREQPAPASGSGRLDLARRMVDPANPLVARVMVNRIWKHHFGQGIVPTPDDFGVMGRAPTHPELLDDLAARFMASGWSIKAMHRLIVLSSTYRMSSRPVEAAESVDPDNQLLHRMNVRRLEAEAIRDTLLAVSGRLDPSLFGPSVPPHLTSFMEGRGRPSSSGPLDGDGRRSLYINVRRNFLNPMFLAFDVPSPFSTMGRRNVSNVPAQALTLLNDPFVIGQATRWSERLLANQRTGATRRELLTQMYLTAFGRPPTDREIGAGLAFLDSQAGSSGAGTDPRAWADLCHVLINVKEFIYVN</sequence>
<dbReference type="Gene3D" id="1.10.760.10">
    <property type="entry name" value="Cytochrome c-like domain"/>
    <property type="match status" value="1"/>
</dbReference>
<dbReference type="GO" id="GO:0046872">
    <property type="term" value="F:metal ion binding"/>
    <property type="evidence" value="ECO:0007669"/>
    <property type="project" value="UniProtKB-KW"/>
</dbReference>
<dbReference type="Pfam" id="PF07583">
    <property type="entry name" value="PSCyt2"/>
    <property type="match status" value="1"/>
</dbReference>
<feature type="domain" description="Cytochrome c" evidence="6">
    <location>
        <begin position="30"/>
        <end position="126"/>
    </location>
</feature>
<dbReference type="InterPro" id="IPR009056">
    <property type="entry name" value="Cyt_c-like_dom"/>
</dbReference>
<dbReference type="InterPro" id="IPR011429">
    <property type="entry name" value="Cyt_c_Planctomycete-type"/>
</dbReference>
<dbReference type="InterPro" id="IPR022655">
    <property type="entry name" value="DUF1553"/>
</dbReference>